<gene>
    <name evidence="1" type="ORF">LCGC14_1937560</name>
</gene>
<proteinExistence type="predicted"/>
<comment type="caution">
    <text evidence="1">The sequence shown here is derived from an EMBL/GenBank/DDBJ whole genome shotgun (WGS) entry which is preliminary data.</text>
</comment>
<accession>A0A0F9G9Q8</accession>
<sequence>MEGIHSIGVTKKGIECNYDPNVINMETIVNALSLQGVKVGL</sequence>
<protein>
    <submittedName>
        <fullName evidence="1">Uncharacterized protein</fullName>
    </submittedName>
</protein>
<organism evidence="1">
    <name type="scientific">marine sediment metagenome</name>
    <dbReference type="NCBI Taxonomy" id="412755"/>
    <lineage>
        <taxon>unclassified sequences</taxon>
        <taxon>metagenomes</taxon>
        <taxon>ecological metagenomes</taxon>
    </lineage>
</organism>
<dbReference type="EMBL" id="LAZR01020916">
    <property type="protein sequence ID" value="KKL87151.1"/>
    <property type="molecule type" value="Genomic_DNA"/>
</dbReference>
<evidence type="ECO:0000313" key="1">
    <source>
        <dbReference type="EMBL" id="KKL87151.1"/>
    </source>
</evidence>
<name>A0A0F9G9Q8_9ZZZZ</name>
<reference evidence="1" key="1">
    <citation type="journal article" date="2015" name="Nature">
        <title>Complex archaea that bridge the gap between prokaryotes and eukaryotes.</title>
        <authorList>
            <person name="Spang A."/>
            <person name="Saw J.H."/>
            <person name="Jorgensen S.L."/>
            <person name="Zaremba-Niedzwiedzka K."/>
            <person name="Martijn J."/>
            <person name="Lind A.E."/>
            <person name="van Eijk R."/>
            <person name="Schleper C."/>
            <person name="Guy L."/>
            <person name="Ettema T.J."/>
        </authorList>
    </citation>
    <scope>NUCLEOTIDE SEQUENCE</scope>
</reference>
<dbReference type="AlphaFoldDB" id="A0A0F9G9Q8"/>